<dbReference type="EMBL" id="GDID01007051">
    <property type="protein sequence ID" value="JAP89555.1"/>
    <property type="molecule type" value="Transcribed_RNA"/>
</dbReference>
<gene>
    <name evidence="1" type="ORF">TPC1_30950</name>
</gene>
<dbReference type="InterPro" id="IPR032675">
    <property type="entry name" value="LRR_dom_sf"/>
</dbReference>
<dbReference type="Gene3D" id="3.80.10.10">
    <property type="entry name" value="Ribonuclease Inhibitor"/>
    <property type="match status" value="1"/>
</dbReference>
<evidence type="ECO:0008006" key="2">
    <source>
        <dbReference type="Google" id="ProtNLM"/>
    </source>
</evidence>
<reference evidence="1" key="1">
    <citation type="submission" date="2015-07" db="EMBL/GenBank/DDBJ databases">
        <title>Adaptation to a free-living lifestyle via gene acquisitions in the diplomonad Trepomonas sp. PC1.</title>
        <authorList>
            <person name="Xu F."/>
            <person name="Jerlstrom-Hultqvist J."/>
            <person name="Kolisko M."/>
            <person name="Simpson A.G.B."/>
            <person name="Roger A.J."/>
            <person name="Svard S.G."/>
            <person name="Andersson J.O."/>
        </authorList>
    </citation>
    <scope>NUCLEOTIDE SEQUENCE</scope>
    <source>
        <strain evidence="1">PC1</strain>
    </source>
</reference>
<name>A0A146K0V6_9EUKA</name>
<proteinExistence type="predicted"/>
<dbReference type="AlphaFoldDB" id="A0A146K0V6"/>
<organism evidence="1">
    <name type="scientific">Trepomonas sp. PC1</name>
    <dbReference type="NCBI Taxonomy" id="1076344"/>
    <lineage>
        <taxon>Eukaryota</taxon>
        <taxon>Metamonada</taxon>
        <taxon>Diplomonadida</taxon>
        <taxon>Hexamitidae</taxon>
        <taxon>Hexamitinae</taxon>
        <taxon>Trepomonas</taxon>
    </lineage>
</organism>
<protein>
    <recommendedName>
        <fullName evidence="2">Leucine rich repeats-containing protein</fullName>
    </recommendedName>
</protein>
<evidence type="ECO:0000313" key="1">
    <source>
        <dbReference type="EMBL" id="JAP89555.1"/>
    </source>
</evidence>
<sequence>MIDQFEEDIDEIIAPNLTSLQGFDHKKYEFVKKMYVPNVVDIGNQCFASIQRLILNNLKQVREIQFIMFLNLTYIELPNLEENLKSNFNYGSSLKTVIIPKVKQITDSFQWCYDLKYIEADSLIVIQKSFTWALQKFKIFAPNLQTEEKLQEINAVLVQHKIPQTQKIDPNNQILQCQILQRQIFQFKSENQYQILTIVKSENALQRVISKIDTEFGSE</sequence>
<accession>A0A146K0V6</accession>